<proteinExistence type="predicted"/>
<keyword evidence="2" id="KW-1185">Reference proteome</keyword>
<dbReference type="AlphaFoldDB" id="A0A1R0H3M5"/>
<evidence type="ECO:0000313" key="2">
    <source>
        <dbReference type="Proteomes" id="UP000187455"/>
    </source>
</evidence>
<organism evidence="1 2">
    <name type="scientific">Smittium mucronatum</name>
    <dbReference type="NCBI Taxonomy" id="133383"/>
    <lineage>
        <taxon>Eukaryota</taxon>
        <taxon>Fungi</taxon>
        <taxon>Fungi incertae sedis</taxon>
        <taxon>Zoopagomycota</taxon>
        <taxon>Kickxellomycotina</taxon>
        <taxon>Harpellomycetes</taxon>
        <taxon>Harpellales</taxon>
        <taxon>Legeriomycetaceae</taxon>
        <taxon>Smittium</taxon>
    </lineage>
</organism>
<reference evidence="1 2" key="1">
    <citation type="journal article" date="2016" name="Mol. Biol. Evol.">
        <title>Genome-Wide Survey of Gut Fungi (Harpellales) Reveals the First Horizontally Transferred Ubiquitin Gene from a Mosquito Host.</title>
        <authorList>
            <person name="Wang Y."/>
            <person name="White M.M."/>
            <person name="Kvist S."/>
            <person name="Moncalvo J.M."/>
        </authorList>
    </citation>
    <scope>NUCLEOTIDE SEQUENCE [LARGE SCALE GENOMIC DNA]</scope>
    <source>
        <strain evidence="1 2">ALG-7-W6</strain>
    </source>
</reference>
<dbReference type="EMBL" id="LSSL01000769">
    <property type="protein sequence ID" value="OLY83735.1"/>
    <property type="molecule type" value="Genomic_DNA"/>
</dbReference>
<gene>
    <name evidence="1" type="ORF">AYI68_g2114</name>
</gene>
<evidence type="ECO:0000313" key="1">
    <source>
        <dbReference type="EMBL" id="OLY83735.1"/>
    </source>
</evidence>
<name>A0A1R0H3M5_9FUNG</name>
<dbReference type="Proteomes" id="UP000187455">
    <property type="component" value="Unassembled WGS sequence"/>
</dbReference>
<accession>A0A1R0H3M5</accession>
<protein>
    <submittedName>
        <fullName evidence="1">Uncharacterized protein</fullName>
    </submittedName>
</protein>
<comment type="caution">
    <text evidence="1">The sequence shown here is derived from an EMBL/GenBank/DDBJ whole genome shotgun (WGS) entry which is preliminary data.</text>
</comment>
<sequence length="17" mass="1902">MNKRAGESIKLLSLSVR</sequence>
<feature type="non-terminal residue" evidence="1">
    <location>
        <position position="17"/>
    </location>
</feature>